<dbReference type="AlphaFoldDB" id="A0A1H4Z248"/>
<dbReference type="Proteomes" id="UP000182375">
    <property type="component" value="Unassembled WGS sequence"/>
</dbReference>
<name>A0A1H4Z248_9ACTN</name>
<proteinExistence type="predicted"/>
<feature type="signal peptide" evidence="1">
    <location>
        <begin position="1"/>
        <end position="23"/>
    </location>
</feature>
<accession>A0A1H4Z248</accession>
<sequence length="187" mass="20211">MNAIRVRAILQPVAALSAAALLAALSGCGGTEEKREYAVPRTLCGIPVDSEALTPFLPGGRTLTTKQKLSDGWGVRCEVRVDSRLVAQTSLQWLADAPNTTYYVGGQANSKLDHRAEGGRFLYSGWEGFGETRNCTSKKLLGARLFTAFQMYSADHQDAGAMKRLVTEYTNAAEKTDTCTSGKPFPE</sequence>
<evidence type="ECO:0000313" key="3">
    <source>
        <dbReference type="Proteomes" id="UP000182375"/>
    </source>
</evidence>
<dbReference type="STRING" id="67331.SAMN04490357_4251"/>
<dbReference type="RefSeq" id="WP_079172380.1">
    <property type="nucleotide sequence ID" value="NZ_FNTD01000004.1"/>
</dbReference>
<keyword evidence="1" id="KW-0732">Signal</keyword>
<dbReference type="PROSITE" id="PS51257">
    <property type="entry name" value="PROKAR_LIPOPROTEIN"/>
    <property type="match status" value="1"/>
</dbReference>
<gene>
    <name evidence="2" type="ORF">SAMN04490357_4251</name>
</gene>
<organism evidence="2 3">
    <name type="scientific">Streptomyces misionensis</name>
    <dbReference type="NCBI Taxonomy" id="67331"/>
    <lineage>
        <taxon>Bacteria</taxon>
        <taxon>Bacillati</taxon>
        <taxon>Actinomycetota</taxon>
        <taxon>Actinomycetes</taxon>
        <taxon>Kitasatosporales</taxon>
        <taxon>Streptomycetaceae</taxon>
        <taxon>Streptomyces</taxon>
    </lineage>
</organism>
<feature type="chain" id="PRO_5039251573" description="DUF3558 domain-containing protein" evidence="1">
    <location>
        <begin position="24"/>
        <end position="187"/>
    </location>
</feature>
<evidence type="ECO:0008006" key="4">
    <source>
        <dbReference type="Google" id="ProtNLM"/>
    </source>
</evidence>
<dbReference type="EMBL" id="FNTD01000004">
    <property type="protein sequence ID" value="SED24269.1"/>
    <property type="molecule type" value="Genomic_DNA"/>
</dbReference>
<evidence type="ECO:0000313" key="2">
    <source>
        <dbReference type="EMBL" id="SED24269.1"/>
    </source>
</evidence>
<evidence type="ECO:0000256" key="1">
    <source>
        <dbReference type="SAM" id="SignalP"/>
    </source>
</evidence>
<reference evidence="2 3" key="1">
    <citation type="submission" date="2016-10" db="EMBL/GenBank/DDBJ databases">
        <authorList>
            <person name="de Groot N.N."/>
        </authorList>
    </citation>
    <scope>NUCLEOTIDE SEQUENCE [LARGE SCALE GENOMIC DNA]</scope>
    <source>
        <strain evidence="2 3">DSM 40306</strain>
    </source>
</reference>
<protein>
    <recommendedName>
        <fullName evidence="4">DUF3558 domain-containing protein</fullName>
    </recommendedName>
</protein>
<dbReference type="GeneID" id="95513363"/>